<dbReference type="SUPFAM" id="SSF53822">
    <property type="entry name" value="Periplasmic binding protein-like I"/>
    <property type="match status" value="1"/>
</dbReference>
<dbReference type="Proteomes" id="UP000215896">
    <property type="component" value="Unassembled WGS sequence"/>
</dbReference>
<dbReference type="PROSITE" id="PS00356">
    <property type="entry name" value="HTH_LACI_1"/>
    <property type="match status" value="1"/>
</dbReference>
<keyword evidence="4" id="KW-0804">Transcription</keyword>
<evidence type="ECO:0000256" key="4">
    <source>
        <dbReference type="ARBA" id="ARBA00023163"/>
    </source>
</evidence>
<proteinExistence type="predicted"/>
<evidence type="ECO:0000313" key="8">
    <source>
        <dbReference type="Proteomes" id="UP000215896"/>
    </source>
</evidence>
<evidence type="ECO:0000256" key="1">
    <source>
        <dbReference type="ARBA" id="ARBA00022491"/>
    </source>
</evidence>
<feature type="compositionally biased region" description="Basic and acidic residues" evidence="5">
    <location>
        <begin position="360"/>
        <end position="375"/>
    </location>
</feature>
<dbReference type="Pfam" id="PF00356">
    <property type="entry name" value="LacI"/>
    <property type="match status" value="1"/>
</dbReference>
<dbReference type="InterPro" id="IPR028082">
    <property type="entry name" value="Peripla_BP_I"/>
</dbReference>
<evidence type="ECO:0000256" key="2">
    <source>
        <dbReference type="ARBA" id="ARBA00023015"/>
    </source>
</evidence>
<sequence>MSAMSPLARPGEIGHTIGNVSNGGDVATIKEVAARAGVGLGTASRVLNDRGGTSSQARRRVLDAAEELGYVAHGPARALRSTRTRVLGLVVSDVSNPFFAELAHAAATAAQEHGYALLLANSDEDPANERAHLKTFATQRIDGLMITPTGRDAGPFASLVAERFPLVFLDREIPGLDVPSITVDNATGIQQAVNWLAQRGRRSIAYVGGPVSVTTGTERLAAFRQSMTAAGLEVDETLLAEGDFRVHSGVAAAHRILTQGAPDAFLSADGLMTLGILQALQQSQPRAGGLDLVSFDDSPWFEFTTPPISAIVNDATAIGRSGVTALIALLGGGTADSIRVPARFRARVGPEASQPAEGFEPVHEKGANDASGDRS</sequence>
<dbReference type="AlphaFoldDB" id="A0A255G3K4"/>
<dbReference type="InterPro" id="IPR010982">
    <property type="entry name" value="Lambda_DNA-bd_dom_sf"/>
</dbReference>
<evidence type="ECO:0000259" key="6">
    <source>
        <dbReference type="PROSITE" id="PS50932"/>
    </source>
</evidence>
<dbReference type="CDD" id="cd01392">
    <property type="entry name" value="HTH_LacI"/>
    <property type="match status" value="1"/>
</dbReference>
<dbReference type="EMBL" id="NMVO01000016">
    <property type="protein sequence ID" value="OYO10508.1"/>
    <property type="molecule type" value="Genomic_DNA"/>
</dbReference>
<evidence type="ECO:0000313" key="7">
    <source>
        <dbReference type="EMBL" id="OYO10508.1"/>
    </source>
</evidence>
<name>A0A255G3K4_9ACTN</name>
<dbReference type="GO" id="GO:0000976">
    <property type="term" value="F:transcription cis-regulatory region binding"/>
    <property type="evidence" value="ECO:0007669"/>
    <property type="project" value="TreeGrafter"/>
</dbReference>
<evidence type="ECO:0000256" key="3">
    <source>
        <dbReference type="ARBA" id="ARBA00023125"/>
    </source>
</evidence>
<dbReference type="PANTHER" id="PTHR30146">
    <property type="entry name" value="LACI-RELATED TRANSCRIPTIONAL REPRESSOR"/>
    <property type="match status" value="1"/>
</dbReference>
<accession>A0A255G3K4</accession>
<dbReference type="SUPFAM" id="SSF47413">
    <property type="entry name" value="lambda repressor-like DNA-binding domains"/>
    <property type="match status" value="1"/>
</dbReference>
<reference evidence="7 8" key="1">
    <citation type="submission" date="2017-07" db="EMBL/GenBank/DDBJ databases">
        <title>Draft whole genome sequences of clinical Proprionibacteriaceae strains.</title>
        <authorList>
            <person name="Bernier A.-M."/>
            <person name="Bernard K."/>
            <person name="Domingo M.-C."/>
        </authorList>
    </citation>
    <scope>NUCLEOTIDE SEQUENCE [LARGE SCALE GENOMIC DNA]</scope>
    <source>
        <strain evidence="7 8">NML 030167</strain>
    </source>
</reference>
<dbReference type="PROSITE" id="PS50932">
    <property type="entry name" value="HTH_LACI_2"/>
    <property type="match status" value="1"/>
</dbReference>
<dbReference type="Gene3D" id="3.40.50.2300">
    <property type="match status" value="2"/>
</dbReference>
<dbReference type="OrthoDB" id="189006at2"/>
<protein>
    <submittedName>
        <fullName evidence="7">LacI family transcriptional regulator</fullName>
    </submittedName>
</protein>
<dbReference type="GO" id="GO:0003700">
    <property type="term" value="F:DNA-binding transcription factor activity"/>
    <property type="evidence" value="ECO:0007669"/>
    <property type="project" value="TreeGrafter"/>
</dbReference>
<keyword evidence="2" id="KW-0805">Transcription regulation</keyword>
<dbReference type="SMART" id="SM00354">
    <property type="entry name" value="HTH_LACI"/>
    <property type="match status" value="1"/>
</dbReference>
<feature type="region of interest" description="Disordered" evidence="5">
    <location>
        <begin position="349"/>
        <end position="375"/>
    </location>
</feature>
<dbReference type="InterPro" id="IPR000843">
    <property type="entry name" value="HTH_LacI"/>
</dbReference>
<gene>
    <name evidence="7" type="ORF">CGZ94_15950</name>
</gene>
<evidence type="ECO:0000256" key="5">
    <source>
        <dbReference type="SAM" id="MobiDB-lite"/>
    </source>
</evidence>
<dbReference type="PANTHER" id="PTHR30146:SF148">
    <property type="entry name" value="HTH-TYPE TRANSCRIPTIONAL REPRESSOR PURR-RELATED"/>
    <property type="match status" value="1"/>
</dbReference>
<dbReference type="InterPro" id="IPR001761">
    <property type="entry name" value="Peripla_BP/Lac1_sug-bd_dom"/>
</dbReference>
<dbReference type="Gene3D" id="1.10.260.40">
    <property type="entry name" value="lambda repressor-like DNA-binding domains"/>
    <property type="match status" value="1"/>
</dbReference>
<keyword evidence="3" id="KW-0238">DNA-binding</keyword>
<feature type="domain" description="HTH lacI-type" evidence="6">
    <location>
        <begin position="27"/>
        <end position="81"/>
    </location>
</feature>
<keyword evidence="1" id="KW-0678">Repressor</keyword>
<dbReference type="Pfam" id="PF00532">
    <property type="entry name" value="Peripla_BP_1"/>
    <property type="match status" value="1"/>
</dbReference>
<dbReference type="CDD" id="cd06299">
    <property type="entry name" value="PBP1_LacI-like"/>
    <property type="match status" value="1"/>
</dbReference>
<keyword evidence="8" id="KW-1185">Reference proteome</keyword>
<comment type="caution">
    <text evidence="7">The sequence shown here is derived from an EMBL/GenBank/DDBJ whole genome shotgun (WGS) entry which is preliminary data.</text>
</comment>
<organism evidence="7 8">
    <name type="scientific">Enemella evansiae</name>
    <dbReference type="NCBI Taxonomy" id="2016499"/>
    <lineage>
        <taxon>Bacteria</taxon>
        <taxon>Bacillati</taxon>
        <taxon>Actinomycetota</taxon>
        <taxon>Actinomycetes</taxon>
        <taxon>Propionibacteriales</taxon>
        <taxon>Propionibacteriaceae</taxon>
        <taxon>Enemella</taxon>
    </lineage>
</organism>